<keyword evidence="2" id="KW-0547">Nucleotide-binding</keyword>
<dbReference type="EMBL" id="WDLT01000003">
    <property type="protein sequence ID" value="KAB5747227.1"/>
    <property type="molecule type" value="Genomic_DNA"/>
</dbReference>
<dbReference type="InterPro" id="IPR003593">
    <property type="entry name" value="AAA+_ATPase"/>
</dbReference>
<dbReference type="RefSeq" id="WP_085380999.1">
    <property type="nucleotide sequence ID" value="NZ_CP028341.1"/>
</dbReference>
<dbReference type="Proteomes" id="UP000193905">
    <property type="component" value="Unassembled WGS sequence"/>
</dbReference>
<keyword evidence="1" id="KW-0813">Transport</keyword>
<dbReference type="GO" id="GO:0005524">
    <property type="term" value="F:ATP binding"/>
    <property type="evidence" value="ECO:0007669"/>
    <property type="project" value="UniProtKB-KW"/>
</dbReference>
<protein>
    <submittedName>
        <fullName evidence="7">ABC transporter ATP-binding protein</fullName>
    </submittedName>
</protein>
<dbReference type="InterPro" id="IPR027417">
    <property type="entry name" value="P-loop_NTPase"/>
</dbReference>
<evidence type="ECO:0000256" key="3">
    <source>
        <dbReference type="ARBA" id="ARBA00022840"/>
    </source>
</evidence>
<dbReference type="PROSITE" id="PS50893">
    <property type="entry name" value="ABC_TRANSPORTER_2"/>
    <property type="match status" value="1"/>
</dbReference>
<dbReference type="Pfam" id="PF00005">
    <property type="entry name" value="ABC_tran"/>
    <property type="match status" value="1"/>
</dbReference>
<reference evidence="6 10" key="3">
    <citation type="journal article" date="2019" name="Nat. Med.">
        <title>A library of human gut bacterial isolates paired with longitudinal multiomics data enables mechanistic microbiome research.</title>
        <authorList>
            <person name="Poyet M."/>
            <person name="Groussin M."/>
            <person name="Gibbons S.M."/>
            <person name="Avila-Pacheco J."/>
            <person name="Jiang X."/>
            <person name="Kearney S.M."/>
            <person name="Perrotta A.R."/>
            <person name="Berdy B."/>
            <person name="Zhao S."/>
            <person name="Lieberman T.D."/>
            <person name="Swanson P.K."/>
            <person name="Smith M."/>
            <person name="Roesemann S."/>
            <person name="Alexander J.E."/>
            <person name="Rich S.A."/>
            <person name="Livny J."/>
            <person name="Vlamakis H."/>
            <person name="Clish C."/>
            <person name="Bullock K."/>
            <person name="Deik A."/>
            <person name="Scott J."/>
            <person name="Pierce K.A."/>
            <person name="Xavier R.J."/>
            <person name="Alm E.J."/>
        </authorList>
    </citation>
    <scope>NUCLEOTIDE SEQUENCE [LARGE SCALE GENOMIC DNA]</scope>
    <source>
        <strain evidence="6 10">BIOML-A190</strain>
    </source>
</reference>
<proteinExistence type="predicted"/>
<evidence type="ECO:0000313" key="6">
    <source>
        <dbReference type="EMBL" id="KAB5747227.1"/>
    </source>
</evidence>
<dbReference type="EMBL" id="CP028341">
    <property type="protein sequence ID" value="AVT45618.1"/>
    <property type="molecule type" value="Genomic_DNA"/>
</dbReference>
<dbReference type="GO" id="GO:0098796">
    <property type="term" value="C:membrane protein complex"/>
    <property type="evidence" value="ECO:0007669"/>
    <property type="project" value="UniProtKB-ARBA"/>
</dbReference>
<dbReference type="FunFam" id="3.40.50.300:FF:000032">
    <property type="entry name" value="Export ABC transporter ATP-binding protein"/>
    <property type="match status" value="1"/>
</dbReference>
<evidence type="ECO:0000313" key="9">
    <source>
        <dbReference type="Proteomes" id="UP000241454"/>
    </source>
</evidence>
<reference evidence="7 8" key="1">
    <citation type="journal article" date="2016" name="Sci. Rep.">
        <title>Evaluation of genetic diversity among strains of the human gut commensal Bifidobacterium adolescentis.</title>
        <authorList>
            <person name="Duranti S."/>
            <person name="Milani C."/>
            <person name="Lugli G.A."/>
            <person name="Mancabelli L."/>
            <person name="Turroni F."/>
            <person name="Ferrario C."/>
            <person name="Mangifesta M."/>
            <person name="Viappiani A."/>
            <person name="Sanchez B."/>
            <person name="Margolles A."/>
            <person name="van Sinderen D."/>
            <person name="Ventura M."/>
        </authorList>
    </citation>
    <scope>NUCLEOTIDE SEQUENCE [LARGE SCALE GENOMIC DNA]</scope>
    <source>
        <strain evidence="7 8">AL46-2</strain>
    </source>
</reference>
<dbReference type="CDD" id="cd03255">
    <property type="entry name" value="ABC_MJ0796_LolCDE_FtsE"/>
    <property type="match status" value="1"/>
</dbReference>
<reference evidence="5 9" key="2">
    <citation type="submission" date="2018-03" db="EMBL/GenBank/DDBJ databases">
        <authorList>
            <person name="Keele B.F."/>
        </authorList>
    </citation>
    <scope>NUCLEOTIDE SEQUENCE [LARGE SCALE GENOMIC DNA]</scope>
    <source>
        <strain evidence="5 9">1-11</strain>
    </source>
</reference>
<dbReference type="Proteomes" id="UP000241454">
    <property type="component" value="Chromosome"/>
</dbReference>
<dbReference type="AlphaFoldDB" id="A0A1X2ZQM4"/>
<organism evidence="7 8">
    <name type="scientific">Bifidobacterium adolescentis</name>
    <dbReference type="NCBI Taxonomy" id="1680"/>
    <lineage>
        <taxon>Bacteria</taxon>
        <taxon>Bacillati</taxon>
        <taxon>Actinomycetota</taxon>
        <taxon>Actinomycetes</taxon>
        <taxon>Bifidobacteriales</taxon>
        <taxon>Bifidobacteriaceae</taxon>
        <taxon>Bifidobacterium</taxon>
    </lineage>
</organism>
<dbReference type="InterPro" id="IPR017911">
    <property type="entry name" value="MacB-like_ATP-bd"/>
</dbReference>
<dbReference type="EMBL" id="LNKH01000007">
    <property type="protein sequence ID" value="OSG96720.1"/>
    <property type="molecule type" value="Genomic_DNA"/>
</dbReference>
<evidence type="ECO:0000313" key="8">
    <source>
        <dbReference type="Proteomes" id="UP000193905"/>
    </source>
</evidence>
<dbReference type="PANTHER" id="PTHR24220">
    <property type="entry name" value="IMPORT ATP-BINDING PROTEIN"/>
    <property type="match status" value="1"/>
</dbReference>
<dbReference type="InterPro" id="IPR015854">
    <property type="entry name" value="ABC_transpr_LolD-like"/>
</dbReference>
<evidence type="ECO:0000313" key="10">
    <source>
        <dbReference type="Proteomes" id="UP000437631"/>
    </source>
</evidence>
<dbReference type="SUPFAM" id="SSF52540">
    <property type="entry name" value="P-loop containing nucleoside triphosphate hydrolases"/>
    <property type="match status" value="1"/>
</dbReference>
<accession>A0A1X2ZQM4</accession>
<dbReference type="GO" id="GO:0022857">
    <property type="term" value="F:transmembrane transporter activity"/>
    <property type="evidence" value="ECO:0007669"/>
    <property type="project" value="TreeGrafter"/>
</dbReference>
<dbReference type="PANTHER" id="PTHR24220:SF685">
    <property type="entry name" value="ABC TRANSPORTER RELATED"/>
    <property type="match status" value="1"/>
</dbReference>
<evidence type="ECO:0000313" key="5">
    <source>
        <dbReference type="EMBL" id="AVT45618.1"/>
    </source>
</evidence>
<dbReference type="SMART" id="SM00382">
    <property type="entry name" value="AAA"/>
    <property type="match status" value="1"/>
</dbReference>
<evidence type="ECO:0000256" key="2">
    <source>
        <dbReference type="ARBA" id="ARBA00022741"/>
    </source>
</evidence>
<dbReference type="GO" id="GO:0016887">
    <property type="term" value="F:ATP hydrolysis activity"/>
    <property type="evidence" value="ECO:0007669"/>
    <property type="project" value="InterPro"/>
</dbReference>
<dbReference type="Proteomes" id="UP000437631">
    <property type="component" value="Unassembled WGS sequence"/>
</dbReference>
<keyword evidence="3 7" id="KW-0067">ATP-binding</keyword>
<dbReference type="GO" id="GO:0005886">
    <property type="term" value="C:plasma membrane"/>
    <property type="evidence" value="ECO:0007669"/>
    <property type="project" value="TreeGrafter"/>
</dbReference>
<evidence type="ECO:0000259" key="4">
    <source>
        <dbReference type="PROSITE" id="PS50893"/>
    </source>
</evidence>
<name>A0A1X2ZQM4_BIFAD</name>
<evidence type="ECO:0000256" key="1">
    <source>
        <dbReference type="ARBA" id="ARBA00022448"/>
    </source>
</evidence>
<gene>
    <name evidence="7" type="ORF">AL0462_1213</name>
    <name evidence="5" type="ORF">C8077_06680</name>
    <name evidence="6" type="ORF">GA752_04315</name>
</gene>
<dbReference type="InterPro" id="IPR003439">
    <property type="entry name" value="ABC_transporter-like_ATP-bd"/>
</dbReference>
<sequence>MTRHSIHDVQHPTAENPDDGIVARAIDLTKVYGSKDNEVMALDHVNVEFKRGEMTAIMGPSGSGKSTLMHCMAGLDTPSSGKVIVEGLEVSSMNQKQLTDLRREQIGFIFQSFNLVPTLSAEENILLPLQIAKRPIDREWFNQVVKVVGLEKRLTHRPSQLSGGQQQRVACARAIMARPSVIFADEPTGNLDSRSSREVLGFLRDSVRDYGQSIVMVTHDPRAASFADRVLVLADGNITRDMQHPTYNEILEVFAGDDDIDDVSKYAASTAVPTVTEDSQA</sequence>
<feature type="domain" description="ABC transporter" evidence="4">
    <location>
        <begin position="23"/>
        <end position="260"/>
    </location>
</feature>
<evidence type="ECO:0000313" key="7">
    <source>
        <dbReference type="EMBL" id="OSG96720.1"/>
    </source>
</evidence>
<dbReference type="Gene3D" id="3.40.50.300">
    <property type="entry name" value="P-loop containing nucleotide triphosphate hydrolases"/>
    <property type="match status" value="1"/>
</dbReference>